<gene>
    <name evidence="4" type="ORF">HY076_07190</name>
</gene>
<organism evidence="4 5">
    <name type="scientific">Eiseniibacteriota bacterium</name>
    <dbReference type="NCBI Taxonomy" id="2212470"/>
    <lineage>
        <taxon>Bacteria</taxon>
        <taxon>Candidatus Eiseniibacteriota</taxon>
    </lineage>
</organism>
<dbReference type="InterPro" id="IPR027385">
    <property type="entry name" value="Beta-barrel_OMP"/>
</dbReference>
<protein>
    <recommendedName>
        <fullName evidence="3">Outer membrane protein beta-barrel domain-containing protein</fullName>
    </recommendedName>
</protein>
<comment type="caution">
    <text evidence="4">The sequence shown here is derived from an EMBL/GenBank/DDBJ whole genome shotgun (WGS) entry which is preliminary data.</text>
</comment>
<evidence type="ECO:0000313" key="4">
    <source>
        <dbReference type="EMBL" id="MBI3540041.1"/>
    </source>
</evidence>
<dbReference type="EMBL" id="JACQAY010000234">
    <property type="protein sequence ID" value="MBI3540041.1"/>
    <property type="molecule type" value="Genomic_DNA"/>
</dbReference>
<accession>A0A9D6L776</accession>
<evidence type="ECO:0000256" key="1">
    <source>
        <dbReference type="ARBA" id="ARBA00022729"/>
    </source>
</evidence>
<evidence type="ECO:0000313" key="5">
    <source>
        <dbReference type="Proteomes" id="UP000807850"/>
    </source>
</evidence>
<dbReference type="AlphaFoldDB" id="A0A9D6L776"/>
<reference evidence="4" key="1">
    <citation type="submission" date="2020-07" db="EMBL/GenBank/DDBJ databases">
        <title>Huge and variable diversity of episymbiotic CPR bacteria and DPANN archaea in groundwater ecosystems.</title>
        <authorList>
            <person name="He C.Y."/>
            <person name="Keren R."/>
            <person name="Whittaker M."/>
            <person name="Farag I.F."/>
            <person name="Doudna J."/>
            <person name="Cate J.H.D."/>
            <person name="Banfield J.F."/>
        </authorList>
    </citation>
    <scope>NUCLEOTIDE SEQUENCE</scope>
    <source>
        <strain evidence="4">NC_groundwater_928_Pr1_S-0.2um_72_17</strain>
    </source>
</reference>
<evidence type="ECO:0000256" key="2">
    <source>
        <dbReference type="SAM" id="SignalP"/>
    </source>
</evidence>
<dbReference type="Pfam" id="PF13505">
    <property type="entry name" value="OMP_b-brl"/>
    <property type="match status" value="1"/>
</dbReference>
<dbReference type="InterPro" id="IPR011250">
    <property type="entry name" value="OMP/PagP_B-barrel"/>
</dbReference>
<feature type="chain" id="PRO_5039214885" description="Outer membrane protein beta-barrel domain-containing protein" evidence="2">
    <location>
        <begin position="22"/>
        <end position="181"/>
    </location>
</feature>
<dbReference type="SUPFAM" id="SSF56925">
    <property type="entry name" value="OMPA-like"/>
    <property type="match status" value="1"/>
</dbReference>
<proteinExistence type="predicted"/>
<feature type="signal peptide" evidence="2">
    <location>
        <begin position="1"/>
        <end position="21"/>
    </location>
</feature>
<dbReference type="Proteomes" id="UP000807850">
    <property type="component" value="Unassembled WGS sequence"/>
</dbReference>
<sequence length="181" mass="18732">MKRTVLVLCVALSLIATVAGAATVGIGAFGGVGIPIIQDDTGRGTMFGVRAPVSLIPLVTVEPYFLSSNGSSKDQDLGGVTITRSGIDVTGFGATAMLTMGGPVSFYPFAGIGSHKLKRDGIEETRTAYSFGIGIGISPVPKFTLHIRGEIDAAVKDQTSRKWAAATVGLSYSLLKFPPTP</sequence>
<name>A0A9D6L776_UNCEI</name>
<feature type="domain" description="Outer membrane protein beta-barrel" evidence="3">
    <location>
        <begin position="8"/>
        <end position="172"/>
    </location>
</feature>
<keyword evidence="1 2" id="KW-0732">Signal</keyword>
<evidence type="ECO:0000259" key="3">
    <source>
        <dbReference type="Pfam" id="PF13505"/>
    </source>
</evidence>